<evidence type="ECO:0000256" key="1">
    <source>
        <dbReference type="ARBA" id="ARBA00004429"/>
    </source>
</evidence>
<dbReference type="PANTHER" id="PTHR35011">
    <property type="entry name" value="2,3-DIKETO-L-GULONATE TRAP TRANSPORTER SMALL PERMEASE PROTEIN YIAM"/>
    <property type="match status" value="1"/>
</dbReference>
<evidence type="ECO:0000313" key="11">
    <source>
        <dbReference type="EMBL" id="MBB5435465.1"/>
    </source>
</evidence>
<evidence type="ECO:0000256" key="5">
    <source>
        <dbReference type="ARBA" id="ARBA00022692"/>
    </source>
</evidence>
<comment type="similarity">
    <text evidence="8">Belongs to the TRAP transporter small permease family.</text>
</comment>
<dbReference type="Proteomes" id="UP000572635">
    <property type="component" value="Unassembled WGS sequence"/>
</dbReference>
<proteinExistence type="inferred from homology"/>
<gene>
    <name evidence="11" type="ORF">HDA36_005613</name>
</gene>
<keyword evidence="12" id="KW-1185">Reference proteome</keyword>
<evidence type="ECO:0000256" key="9">
    <source>
        <dbReference type="SAM" id="Phobius"/>
    </source>
</evidence>
<keyword evidence="7 9" id="KW-0472">Membrane</keyword>
<evidence type="ECO:0000259" key="10">
    <source>
        <dbReference type="Pfam" id="PF04290"/>
    </source>
</evidence>
<evidence type="ECO:0000256" key="2">
    <source>
        <dbReference type="ARBA" id="ARBA00022448"/>
    </source>
</evidence>
<comment type="subcellular location">
    <subcellularLocation>
        <location evidence="1">Cell inner membrane</location>
        <topology evidence="1">Multi-pass membrane protein</topology>
    </subcellularLocation>
</comment>
<dbReference type="AlphaFoldDB" id="A0A7W8QT35"/>
<keyword evidence="2" id="KW-0813">Transport</keyword>
<dbReference type="GO" id="GO:0022857">
    <property type="term" value="F:transmembrane transporter activity"/>
    <property type="evidence" value="ECO:0007669"/>
    <property type="project" value="TreeGrafter"/>
</dbReference>
<reference evidence="11 12" key="1">
    <citation type="submission" date="2020-08" db="EMBL/GenBank/DDBJ databases">
        <title>Sequencing the genomes of 1000 actinobacteria strains.</title>
        <authorList>
            <person name="Klenk H.-P."/>
        </authorList>
    </citation>
    <scope>NUCLEOTIDE SEQUENCE [LARGE SCALE GENOMIC DNA]</scope>
    <source>
        <strain evidence="11 12">DSM 44551</strain>
    </source>
</reference>
<feature type="domain" description="Tripartite ATP-independent periplasmic transporters DctQ component" evidence="10">
    <location>
        <begin position="33"/>
        <end position="166"/>
    </location>
</feature>
<keyword evidence="5 9" id="KW-0812">Transmembrane</keyword>
<dbReference type="InterPro" id="IPR055348">
    <property type="entry name" value="DctQ"/>
</dbReference>
<name>A0A7W8QT35_9ACTN</name>
<dbReference type="EMBL" id="JACHDB010000002">
    <property type="protein sequence ID" value="MBB5435465.1"/>
    <property type="molecule type" value="Genomic_DNA"/>
</dbReference>
<dbReference type="InterPro" id="IPR007387">
    <property type="entry name" value="TRAP_DctQ"/>
</dbReference>
<keyword evidence="4" id="KW-0997">Cell inner membrane</keyword>
<keyword evidence="6 9" id="KW-1133">Transmembrane helix</keyword>
<feature type="transmembrane region" description="Helical" evidence="9">
    <location>
        <begin position="51"/>
        <end position="75"/>
    </location>
</feature>
<evidence type="ECO:0000256" key="4">
    <source>
        <dbReference type="ARBA" id="ARBA00022519"/>
    </source>
</evidence>
<feature type="transmembrane region" description="Helical" evidence="9">
    <location>
        <begin position="21"/>
        <end position="39"/>
    </location>
</feature>
<dbReference type="RefSeq" id="WP_184398294.1">
    <property type="nucleotide sequence ID" value="NZ_BAAAJD010000080.1"/>
</dbReference>
<protein>
    <submittedName>
        <fullName evidence="11">TRAP-type C4-dicarboxylate transport system permease small subunit</fullName>
    </submittedName>
</protein>
<dbReference type="GO" id="GO:0015740">
    <property type="term" value="P:C4-dicarboxylate transport"/>
    <property type="evidence" value="ECO:0007669"/>
    <property type="project" value="TreeGrafter"/>
</dbReference>
<dbReference type="PANTHER" id="PTHR35011:SF10">
    <property type="entry name" value="TRAP TRANSPORTER SMALL PERMEASE PROTEIN"/>
    <property type="match status" value="1"/>
</dbReference>
<keyword evidence="3" id="KW-1003">Cell membrane</keyword>
<evidence type="ECO:0000313" key="12">
    <source>
        <dbReference type="Proteomes" id="UP000572635"/>
    </source>
</evidence>
<feature type="transmembrane region" description="Helical" evidence="9">
    <location>
        <begin position="138"/>
        <end position="158"/>
    </location>
</feature>
<organism evidence="11 12">
    <name type="scientific">Nocardiopsis composta</name>
    <dbReference type="NCBI Taxonomy" id="157465"/>
    <lineage>
        <taxon>Bacteria</taxon>
        <taxon>Bacillati</taxon>
        <taxon>Actinomycetota</taxon>
        <taxon>Actinomycetes</taxon>
        <taxon>Streptosporangiales</taxon>
        <taxon>Nocardiopsidaceae</taxon>
        <taxon>Nocardiopsis</taxon>
    </lineage>
</organism>
<evidence type="ECO:0000256" key="6">
    <source>
        <dbReference type="ARBA" id="ARBA00022989"/>
    </source>
</evidence>
<comment type="caution">
    <text evidence="11">The sequence shown here is derived from an EMBL/GenBank/DDBJ whole genome shotgun (WGS) entry which is preliminary data.</text>
</comment>
<feature type="transmembrane region" description="Helical" evidence="9">
    <location>
        <begin position="96"/>
        <end position="118"/>
    </location>
</feature>
<dbReference type="GO" id="GO:0005886">
    <property type="term" value="C:plasma membrane"/>
    <property type="evidence" value="ECO:0007669"/>
    <property type="project" value="UniProtKB-SubCell"/>
</dbReference>
<sequence>MTGRSDAAGRVRRAVTRVEEAMMALAIAALAAMLVLMGAEVLMRYAFARPLGWSVAFIQDYLMVGMFYLGLSATYRTGAHVSVDVVYERLGPRVRLILDLLGQVLAFALFALVFYAGAETVREAVATNEIPPPGGGPLSWPSWTSYVLVPLGSGVLLLRLAATALTHRSADGAETEVRG</sequence>
<evidence type="ECO:0000256" key="7">
    <source>
        <dbReference type="ARBA" id="ARBA00023136"/>
    </source>
</evidence>
<dbReference type="Pfam" id="PF04290">
    <property type="entry name" value="DctQ"/>
    <property type="match status" value="1"/>
</dbReference>
<evidence type="ECO:0000256" key="3">
    <source>
        <dbReference type="ARBA" id="ARBA00022475"/>
    </source>
</evidence>
<evidence type="ECO:0000256" key="8">
    <source>
        <dbReference type="ARBA" id="ARBA00038436"/>
    </source>
</evidence>
<accession>A0A7W8QT35</accession>